<dbReference type="GeneID" id="85195155"/>
<evidence type="ECO:0000313" key="2">
    <source>
        <dbReference type="EMBL" id="WNY23343.1"/>
    </source>
</evidence>
<evidence type="ECO:0000259" key="1">
    <source>
        <dbReference type="Pfam" id="PF07796"/>
    </source>
</evidence>
<gene>
    <name evidence="2" type="ORF">MmiHf6_06500</name>
</gene>
<dbReference type="InterPro" id="IPR012437">
    <property type="entry name" value="DUF1638"/>
</dbReference>
<accession>A0AA96V1K1</accession>
<name>A0AA96V1K1_9EURY</name>
<protein>
    <recommendedName>
        <fullName evidence="1">DUF1638 domain-containing protein</fullName>
    </recommendedName>
</protein>
<dbReference type="KEGG" id="mehf:MmiHf6_06500"/>
<dbReference type="EMBL" id="CP131059">
    <property type="protein sequence ID" value="WNY23343.1"/>
    <property type="molecule type" value="Genomic_DNA"/>
</dbReference>
<feature type="domain" description="DUF1638" evidence="1">
    <location>
        <begin position="79"/>
        <end position="251"/>
    </location>
</feature>
<dbReference type="Proteomes" id="UP001302978">
    <property type="component" value="Chromosome"/>
</dbReference>
<organism evidence="2 3">
    <name type="scientific">Methanimicrococcus hongohii</name>
    <dbReference type="NCBI Taxonomy" id="3028295"/>
    <lineage>
        <taxon>Archaea</taxon>
        <taxon>Methanobacteriati</taxon>
        <taxon>Methanobacteriota</taxon>
        <taxon>Stenosarchaea group</taxon>
        <taxon>Methanomicrobia</taxon>
        <taxon>Methanosarcinales</taxon>
        <taxon>Methanosarcinaceae</taxon>
        <taxon>Methanimicrococcus</taxon>
    </lineage>
</organism>
<reference evidence="2 3" key="1">
    <citation type="submission" date="2023-07" db="EMBL/GenBank/DDBJ databases">
        <title>Closed genoem sequence of Methanomicrococcus sp. Hf6.</title>
        <authorList>
            <person name="Poehlein A."/>
            <person name="Protasov E."/>
            <person name="Platt K."/>
            <person name="Reeh H."/>
            <person name="Daniel R."/>
            <person name="Brune A."/>
        </authorList>
    </citation>
    <scope>NUCLEOTIDE SEQUENCE [LARGE SCALE GENOMIC DNA]</scope>
    <source>
        <strain evidence="2 3">Hf6</strain>
    </source>
</reference>
<keyword evidence="3" id="KW-1185">Reference proteome</keyword>
<sequence length="264" mass="30224">MTTVAIVSCRIFEDELTHLMKKEQEKKTRLFLVDTDFIESIEKKFNFENINYEKIQSGQLEEKVAEPTDAQNTIILQLIEFSMEAHPAEIKDAVYERIKQLQNIADGVMVFYGLCGNVLGSIEGDLSLPNCPVRILRDEDGNIGDDCICISLGSRKKYLQILKTDGCEGTYFLTPMQAAYWREIAYASALTPDPNDDEMLRMVFEYSGYKNVGKVKTGLQYEEGFDEIVDDFSKRFNLNIIEYEGTPSMVEMSFEKFLEELEAI</sequence>
<proteinExistence type="predicted"/>
<dbReference type="AlphaFoldDB" id="A0AA96V1K1"/>
<evidence type="ECO:0000313" key="3">
    <source>
        <dbReference type="Proteomes" id="UP001302978"/>
    </source>
</evidence>
<dbReference type="Pfam" id="PF07796">
    <property type="entry name" value="DUF1638"/>
    <property type="match status" value="1"/>
</dbReference>
<dbReference type="RefSeq" id="WP_316558356.1">
    <property type="nucleotide sequence ID" value="NZ_CP131059.1"/>
</dbReference>